<dbReference type="AlphaFoldDB" id="A0A0D9X833"/>
<comment type="subcellular location">
    <subcellularLocation>
        <location evidence="1">Membrane</location>
        <topology evidence="1">Multi-pass membrane protein</topology>
    </subcellularLocation>
</comment>
<keyword evidence="2" id="KW-1133">Transmembrane helix</keyword>
<evidence type="ECO:0000256" key="1">
    <source>
        <dbReference type="ARBA" id="ARBA00004141"/>
    </source>
</evidence>
<keyword evidence="2" id="KW-0472">Membrane</keyword>
<dbReference type="PANTHER" id="PTHR33222:SF26">
    <property type="entry name" value="OS08G0430600 PROTEIN"/>
    <property type="match status" value="1"/>
</dbReference>
<protein>
    <recommendedName>
        <fullName evidence="3">Cyanobacterial aminoacyl-tRNA synthetase CAAD domain-containing protein</fullName>
    </recommendedName>
</protein>
<accession>A0A0D9X833</accession>
<feature type="transmembrane region" description="Helical" evidence="2">
    <location>
        <begin position="88"/>
        <end position="106"/>
    </location>
</feature>
<dbReference type="Pfam" id="PF14159">
    <property type="entry name" value="CAAD"/>
    <property type="match status" value="1"/>
</dbReference>
<dbReference type="InterPro" id="IPR025564">
    <property type="entry name" value="CAAD_dom"/>
</dbReference>
<dbReference type="STRING" id="77586.A0A0D9X833"/>
<dbReference type="Proteomes" id="UP000032180">
    <property type="component" value="Chromosome 8"/>
</dbReference>
<reference evidence="5" key="2">
    <citation type="submission" date="2013-12" db="EMBL/GenBank/DDBJ databases">
        <authorList>
            <person name="Yu Y."/>
            <person name="Lee S."/>
            <person name="de Baynast K."/>
            <person name="Wissotski M."/>
            <person name="Liu L."/>
            <person name="Talag J."/>
            <person name="Goicoechea J."/>
            <person name="Angelova A."/>
            <person name="Jetty R."/>
            <person name="Kudrna D."/>
            <person name="Golser W."/>
            <person name="Rivera L."/>
            <person name="Zhang J."/>
            <person name="Wing R."/>
        </authorList>
    </citation>
    <scope>NUCLEOTIDE SEQUENCE</scope>
</reference>
<dbReference type="InterPro" id="IPR033344">
    <property type="entry name" value="CURT1"/>
</dbReference>
<dbReference type="Gramene" id="LPERR08G12750.2">
    <property type="protein sequence ID" value="LPERR08G12750.2"/>
    <property type="gene ID" value="LPERR08G12750"/>
</dbReference>
<feature type="domain" description="Cyanobacterial aminoacyl-tRNA synthetase CAAD" evidence="3">
    <location>
        <begin position="75"/>
        <end position="138"/>
    </location>
</feature>
<dbReference type="GO" id="GO:0009535">
    <property type="term" value="C:chloroplast thylakoid membrane"/>
    <property type="evidence" value="ECO:0007669"/>
    <property type="project" value="TreeGrafter"/>
</dbReference>
<proteinExistence type="predicted"/>
<evidence type="ECO:0000313" key="5">
    <source>
        <dbReference type="Proteomes" id="UP000032180"/>
    </source>
</evidence>
<evidence type="ECO:0000259" key="3">
    <source>
        <dbReference type="Pfam" id="PF14159"/>
    </source>
</evidence>
<reference evidence="4" key="3">
    <citation type="submission" date="2015-04" db="UniProtKB">
        <authorList>
            <consortium name="EnsemblPlants"/>
        </authorList>
    </citation>
    <scope>IDENTIFICATION</scope>
</reference>
<keyword evidence="2" id="KW-0812">Transmembrane</keyword>
<sequence>MAGVVAAAASAAAAPASLVHPVSLPRAPMRFRRGVMAMPSPRREDSLKITQLQVQALRSSEENSSDEDDEILFELREKWDAIENKSSVLLYGGGAIITVWLSLIVVKALDSVPLLPNILELVGLGYSGWFVYRYLLFKVILNHVAGDEAAFELFSTSFLSCCPFNY</sequence>
<dbReference type="EnsemblPlants" id="LPERR08G12750.2">
    <property type="protein sequence ID" value="LPERR08G12750.2"/>
    <property type="gene ID" value="LPERR08G12750"/>
</dbReference>
<dbReference type="PANTHER" id="PTHR33222">
    <property type="match status" value="1"/>
</dbReference>
<organism evidence="4 5">
    <name type="scientific">Leersia perrieri</name>
    <dbReference type="NCBI Taxonomy" id="77586"/>
    <lineage>
        <taxon>Eukaryota</taxon>
        <taxon>Viridiplantae</taxon>
        <taxon>Streptophyta</taxon>
        <taxon>Embryophyta</taxon>
        <taxon>Tracheophyta</taxon>
        <taxon>Spermatophyta</taxon>
        <taxon>Magnoliopsida</taxon>
        <taxon>Liliopsida</taxon>
        <taxon>Poales</taxon>
        <taxon>Poaceae</taxon>
        <taxon>BOP clade</taxon>
        <taxon>Oryzoideae</taxon>
        <taxon>Oryzeae</taxon>
        <taxon>Oryzinae</taxon>
        <taxon>Leersia</taxon>
    </lineage>
</organism>
<evidence type="ECO:0000313" key="4">
    <source>
        <dbReference type="EnsemblPlants" id="LPERR08G12750.2"/>
    </source>
</evidence>
<feature type="transmembrane region" description="Helical" evidence="2">
    <location>
        <begin position="118"/>
        <end position="135"/>
    </location>
</feature>
<keyword evidence="5" id="KW-1185">Reference proteome</keyword>
<evidence type="ECO:0000256" key="2">
    <source>
        <dbReference type="SAM" id="Phobius"/>
    </source>
</evidence>
<reference evidence="4 5" key="1">
    <citation type="submission" date="2012-08" db="EMBL/GenBank/DDBJ databases">
        <title>Oryza genome evolution.</title>
        <authorList>
            <person name="Wing R.A."/>
        </authorList>
    </citation>
    <scope>NUCLEOTIDE SEQUENCE</scope>
</reference>
<name>A0A0D9X833_9ORYZ</name>